<keyword evidence="6" id="KW-1185">Reference proteome</keyword>
<name>A0ABR3QN34_9PLEO</name>
<reference evidence="5 6" key="1">
    <citation type="submission" date="2024-02" db="EMBL/GenBank/DDBJ databases">
        <title>De novo assembly and annotation of 12 fungi associated with fruit tree decline syndrome in Ontario, Canada.</title>
        <authorList>
            <person name="Sulman M."/>
            <person name="Ellouze W."/>
            <person name="Ilyukhin E."/>
        </authorList>
    </citation>
    <scope>NUCLEOTIDE SEQUENCE [LARGE SCALE GENOMIC DNA]</scope>
    <source>
        <strain evidence="5 6">M97-236</strain>
    </source>
</reference>
<feature type="region of interest" description="Disordered" evidence="3">
    <location>
        <begin position="1"/>
        <end position="51"/>
    </location>
</feature>
<evidence type="ECO:0000256" key="3">
    <source>
        <dbReference type="SAM" id="MobiDB-lite"/>
    </source>
</evidence>
<accession>A0ABR3QN34</accession>
<dbReference type="InterPro" id="IPR019331">
    <property type="entry name" value="FAM192A/Fyv6_N"/>
</dbReference>
<feature type="compositionally biased region" description="Basic and acidic residues" evidence="3">
    <location>
        <begin position="157"/>
        <end position="167"/>
    </location>
</feature>
<dbReference type="Proteomes" id="UP001521222">
    <property type="component" value="Unassembled WGS sequence"/>
</dbReference>
<feature type="compositionally biased region" description="Polar residues" evidence="3">
    <location>
        <begin position="1"/>
        <end position="13"/>
    </location>
</feature>
<dbReference type="EMBL" id="JAKIXB020000040">
    <property type="protein sequence ID" value="KAL1593545.1"/>
    <property type="molecule type" value="Genomic_DNA"/>
</dbReference>
<evidence type="ECO:0000313" key="6">
    <source>
        <dbReference type="Proteomes" id="UP001521222"/>
    </source>
</evidence>
<evidence type="ECO:0000256" key="2">
    <source>
        <dbReference type="ARBA" id="ARBA00023242"/>
    </source>
</evidence>
<sequence length="225" mass="24749">MSSGFVSGGTADNPTERDDEWKQAQREIEEKRREKEAIGKQNEGKSLLTQDAKQEAFEQAARYKLHVTLDDDEADYLEGLLEAKRKEELNVKKETREQLDLFRRQQEEAERKALEEDNAVESKEEQVQWAVPGRKRKRAPETSLLKGVKLRKTSSVTEEKKTDEAAANKEATPSTAGDEAASSAPKSPTASPATTSTKVTAASPPAKAPNALSLGLGYASSDDDD</sequence>
<keyword evidence="2" id="KW-0539">Nucleus</keyword>
<evidence type="ECO:0000256" key="1">
    <source>
        <dbReference type="ARBA" id="ARBA00004123"/>
    </source>
</evidence>
<dbReference type="Pfam" id="PF10187">
    <property type="entry name" value="FAM192A_Fyv6_N"/>
    <property type="match status" value="1"/>
</dbReference>
<feature type="region of interest" description="Disordered" evidence="3">
    <location>
        <begin position="107"/>
        <end position="225"/>
    </location>
</feature>
<protein>
    <recommendedName>
        <fullName evidence="4">FAM192A/Fyv6 N-terminal domain-containing protein</fullName>
    </recommendedName>
</protein>
<proteinExistence type="predicted"/>
<organism evidence="5 6">
    <name type="scientific">Nothophoma quercina</name>
    <dbReference type="NCBI Taxonomy" id="749835"/>
    <lineage>
        <taxon>Eukaryota</taxon>
        <taxon>Fungi</taxon>
        <taxon>Dikarya</taxon>
        <taxon>Ascomycota</taxon>
        <taxon>Pezizomycotina</taxon>
        <taxon>Dothideomycetes</taxon>
        <taxon>Pleosporomycetidae</taxon>
        <taxon>Pleosporales</taxon>
        <taxon>Pleosporineae</taxon>
        <taxon>Didymellaceae</taxon>
        <taxon>Nothophoma</taxon>
    </lineage>
</organism>
<comment type="subcellular location">
    <subcellularLocation>
        <location evidence="1">Nucleus</location>
    </subcellularLocation>
</comment>
<dbReference type="PANTHER" id="PTHR13495">
    <property type="entry name" value="NEFA-INTERACTING NUCLEAR PROTEIN NIP30"/>
    <property type="match status" value="1"/>
</dbReference>
<dbReference type="InterPro" id="IPR039845">
    <property type="entry name" value="FAM192A"/>
</dbReference>
<feature type="compositionally biased region" description="Basic and acidic residues" evidence="3">
    <location>
        <begin position="14"/>
        <end position="38"/>
    </location>
</feature>
<evidence type="ECO:0000313" key="5">
    <source>
        <dbReference type="EMBL" id="KAL1593545.1"/>
    </source>
</evidence>
<gene>
    <name evidence="5" type="ORF">SLS59_009242</name>
</gene>
<feature type="compositionally biased region" description="Basic and acidic residues" evidence="3">
    <location>
        <begin position="107"/>
        <end position="126"/>
    </location>
</feature>
<feature type="domain" description="FAM192A/Fyv6 N-terminal" evidence="4">
    <location>
        <begin position="5"/>
        <end position="103"/>
    </location>
</feature>
<evidence type="ECO:0000259" key="4">
    <source>
        <dbReference type="Pfam" id="PF10187"/>
    </source>
</evidence>
<feature type="compositionally biased region" description="Low complexity" evidence="3">
    <location>
        <begin position="180"/>
        <end position="205"/>
    </location>
</feature>
<dbReference type="PANTHER" id="PTHR13495:SF0">
    <property type="entry name" value="PSME3-INTERACTING PROTEIN"/>
    <property type="match status" value="1"/>
</dbReference>
<comment type="caution">
    <text evidence="5">The sequence shown here is derived from an EMBL/GenBank/DDBJ whole genome shotgun (WGS) entry which is preliminary data.</text>
</comment>